<evidence type="ECO:0000256" key="3">
    <source>
        <dbReference type="ARBA" id="ARBA00022679"/>
    </source>
</evidence>
<dbReference type="PANTHER" id="PTHR30309">
    <property type="entry name" value="INNER MEMBRANE PROTEIN YGIH"/>
    <property type="match status" value="1"/>
</dbReference>
<dbReference type="PANTHER" id="PTHR30309:SF1">
    <property type="entry name" value="GLYCEROL-3-PHOSPHATE ACYLTRANSFERASE 1"/>
    <property type="match status" value="1"/>
</dbReference>
<keyword evidence="3" id="KW-0808">Transferase</keyword>
<feature type="transmembrane region" description="Helical" evidence="10">
    <location>
        <begin position="109"/>
        <end position="133"/>
    </location>
</feature>
<evidence type="ECO:0000256" key="4">
    <source>
        <dbReference type="ARBA" id="ARBA00022692"/>
    </source>
</evidence>
<dbReference type="InterPro" id="IPR003811">
    <property type="entry name" value="G3P_acylTferase_PlsY"/>
</dbReference>
<dbReference type="SMART" id="SM01207">
    <property type="entry name" value="G3P_acyltransf"/>
    <property type="match status" value="1"/>
</dbReference>
<keyword evidence="8" id="KW-0594">Phospholipid biosynthesis</keyword>
<comment type="caution">
    <text evidence="11">The sequence shown here is derived from an EMBL/GenBank/DDBJ whole genome shotgun (WGS) entry which is preliminary data.</text>
</comment>
<dbReference type="GO" id="GO:0043772">
    <property type="term" value="F:acyl-phosphate glycerol-3-phosphate acyltransferase activity"/>
    <property type="evidence" value="ECO:0007669"/>
    <property type="project" value="InterPro"/>
</dbReference>
<dbReference type="STRING" id="1850517.A8708_27300"/>
<dbReference type="EMBL" id="LYPB01000060">
    <property type="protein sequence ID" value="OAS19036.1"/>
    <property type="molecule type" value="Genomic_DNA"/>
</dbReference>
<sequence>MIIVWTIGAFISGALMFSYWLGRLARKNLKTVGDGNPGALNLWKAAGYRLGIAGVLLDFIKGYLIILLAVHVGGVSGYGLIPVALAPIFGHAFSPFLRGKGGKAIAVTFGIWSGLTQFEVSLALAVILAVMLGGMKVINKWKPISSEVDGQQVVIGMLLMGVYLYVRDAAAVHMWIWVGNTLLIMFKHQKELAAWLRKRKKEQEGTLP</sequence>
<keyword evidence="6" id="KW-0443">Lipid metabolism</keyword>
<feature type="transmembrane region" description="Helical" evidence="10">
    <location>
        <begin position="6"/>
        <end position="25"/>
    </location>
</feature>
<dbReference type="GO" id="GO:0005886">
    <property type="term" value="C:plasma membrane"/>
    <property type="evidence" value="ECO:0007669"/>
    <property type="project" value="InterPro"/>
</dbReference>
<dbReference type="Pfam" id="PF02660">
    <property type="entry name" value="G3P_acyltransf"/>
    <property type="match status" value="1"/>
</dbReference>
<feature type="transmembrane region" description="Helical" evidence="10">
    <location>
        <begin position="153"/>
        <end position="178"/>
    </location>
</feature>
<dbReference type="AlphaFoldDB" id="A0A198AD99"/>
<keyword evidence="2" id="KW-0444">Lipid biosynthesis</keyword>
<evidence type="ECO:0000256" key="9">
    <source>
        <dbReference type="ARBA" id="ARBA00023264"/>
    </source>
</evidence>
<gene>
    <name evidence="11" type="ORF">A8708_27300</name>
</gene>
<evidence type="ECO:0000256" key="5">
    <source>
        <dbReference type="ARBA" id="ARBA00022989"/>
    </source>
</evidence>
<dbReference type="Proteomes" id="UP000078454">
    <property type="component" value="Unassembled WGS sequence"/>
</dbReference>
<name>A0A198AD99_9BACL</name>
<keyword evidence="4 10" id="KW-0812">Transmembrane</keyword>
<feature type="transmembrane region" description="Helical" evidence="10">
    <location>
        <begin position="78"/>
        <end position="97"/>
    </location>
</feature>
<dbReference type="GO" id="GO:0008654">
    <property type="term" value="P:phospholipid biosynthetic process"/>
    <property type="evidence" value="ECO:0007669"/>
    <property type="project" value="UniProtKB-KW"/>
</dbReference>
<dbReference type="OrthoDB" id="9777124at2"/>
<protein>
    <submittedName>
        <fullName evidence="11">Uncharacterized protein</fullName>
    </submittedName>
</protein>
<keyword evidence="9" id="KW-1208">Phospholipid metabolism</keyword>
<evidence type="ECO:0000256" key="1">
    <source>
        <dbReference type="ARBA" id="ARBA00022475"/>
    </source>
</evidence>
<dbReference type="RefSeq" id="WP_068663897.1">
    <property type="nucleotide sequence ID" value="NZ_LYPB01000060.1"/>
</dbReference>
<evidence type="ECO:0000256" key="6">
    <source>
        <dbReference type="ARBA" id="ARBA00023098"/>
    </source>
</evidence>
<reference evidence="11 12" key="1">
    <citation type="submission" date="2016-05" db="EMBL/GenBank/DDBJ databases">
        <title>Paenibacillus sp. 1ZS3-15 nov., isolated from the rhizosphere soil.</title>
        <authorList>
            <person name="Zhang X.X."/>
            <person name="Zhang J."/>
        </authorList>
    </citation>
    <scope>NUCLEOTIDE SEQUENCE [LARGE SCALE GENOMIC DNA]</scope>
    <source>
        <strain evidence="11 12">1ZS3-15</strain>
    </source>
</reference>
<organism evidence="11 12">
    <name type="scientific">Paenibacillus oryzisoli</name>
    <dbReference type="NCBI Taxonomy" id="1850517"/>
    <lineage>
        <taxon>Bacteria</taxon>
        <taxon>Bacillati</taxon>
        <taxon>Bacillota</taxon>
        <taxon>Bacilli</taxon>
        <taxon>Bacillales</taxon>
        <taxon>Paenibacillaceae</taxon>
        <taxon>Paenibacillus</taxon>
    </lineage>
</organism>
<keyword evidence="1" id="KW-1003">Cell membrane</keyword>
<evidence type="ECO:0000256" key="10">
    <source>
        <dbReference type="SAM" id="Phobius"/>
    </source>
</evidence>
<evidence type="ECO:0000313" key="12">
    <source>
        <dbReference type="Proteomes" id="UP000078454"/>
    </source>
</evidence>
<evidence type="ECO:0000256" key="2">
    <source>
        <dbReference type="ARBA" id="ARBA00022516"/>
    </source>
</evidence>
<keyword evidence="12" id="KW-1185">Reference proteome</keyword>
<evidence type="ECO:0000256" key="7">
    <source>
        <dbReference type="ARBA" id="ARBA00023136"/>
    </source>
</evidence>
<keyword evidence="7 10" id="KW-0472">Membrane</keyword>
<proteinExistence type="predicted"/>
<feature type="transmembrane region" description="Helical" evidence="10">
    <location>
        <begin position="46"/>
        <end position="72"/>
    </location>
</feature>
<keyword evidence="5 10" id="KW-1133">Transmembrane helix</keyword>
<evidence type="ECO:0000256" key="8">
    <source>
        <dbReference type="ARBA" id="ARBA00023209"/>
    </source>
</evidence>
<evidence type="ECO:0000313" key="11">
    <source>
        <dbReference type="EMBL" id="OAS19036.1"/>
    </source>
</evidence>
<accession>A0A198AD99</accession>